<dbReference type="AlphaFoldDB" id="W0RHD8"/>
<dbReference type="HOGENOM" id="CLU_2478904_0_0_0"/>
<sequence length="87" mass="9723">MTFQPRMYAAEFRSALRIGKTKLYALLAVPGTRERLDAGFDVMGRLHFDRAAAEAYIRELQAGGSMGRSRHLGSYAWARSVARPESC</sequence>
<dbReference type="KEGG" id="gba:J421_2305"/>
<organism evidence="1 2">
    <name type="scientific">Gemmatirosa kalamazoonensis</name>
    <dbReference type="NCBI Taxonomy" id="861299"/>
    <lineage>
        <taxon>Bacteria</taxon>
        <taxon>Pseudomonadati</taxon>
        <taxon>Gemmatimonadota</taxon>
        <taxon>Gemmatimonadia</taxon>
        <taxon>Gemmatimonadales</taxon>
        <taxon>Gemmatimonadaceae</taxon>
        <taxon>Gemmatirosa</taxon>
    </lineage>
</organism>
<reference evidence="1 2" key="1">
    <citation type="journal article" date="2014" name="Genome Announc.">
        <title>Genome Sequence and Methylome of Soil Bacterium Gemmatirosa kalamazoonensis KBS708T, a Member of the Rarely Cultivated Gemmatimonadetes Phylum.</title>
        <authorList>
            <person name="Debruyn J.M."/>
            <person name="Radosevich M."/>
            <person name="Wommack K.E."/>
            <person name="Polson S.W."/>
            <person name="Hauser L.J."/>
            <person name="Fawaz M.N."/>
            <person name="Korlach J."/>
            <person name="Tsai Y.C."/>
        </authorList>
    </citation>
    <scope>NUCLEOTIDE SEQUENCE [LARGE SCALE GENOMIC DNA]</scope>
    <source>
        <strain evidence="1 2">KBS708</strain>
    </source>
</reference>
<evidence type="ECO:0000313" key="1">
    <source>
        <dbReference type="EMBL" id="AHG89842.1"/>
    </source>
</evidence>
<keyword evidence="2" id="KW-1185">Reference proteome</keyword>
<dbReference type="RefSeq" id="WP_025411326.1">
    <property type="nucleotide sequence ID" value="NZ_CP007128.1"/>
</dbReference>
<proteinExistence type="predicted"/>
<dbReference type="EMBL" id="CP007128">
    <property type="protein sequence ID" value="AHG89842.1"/>
    <property type="molecule type" value="Genomic_DNA"/>
</dbReference>
<evidence type="ECO:0000313" key="2">
    <source>
        <dbReference type="Proteomes" id="UP000019151"/>
    </source>
</evidence>
<protein>
    <submittedName>
        <fullName evidence="1">Uncharacterized protein</fullName>
    </submittedName>
</protein>
<dbReference type="InParanoid" id="W0RHD8"/>
<gene>
    <name evidence="1" type="ORF">J421_2305</name>
</gene>
<name>W0RHD8_9BACT</name>
<dbReference type="Proteomes" id="UP000019151">
    <property type="component" value="Chromosome"/>
</dbReference>
<accession>W0RHD8</accession>